<dbReference type="AlphaFoldDB" id="A0A3E2TEN7"/>
<proteinExistence type="predicted"/>
<dbReference type="RefSeq" id="WP_117504345.1">
    <property type="nucleotide sequence ID" value="NZ_QVEQ01000001.1"/>
</dbReference>
<dbReference type="Proteomes" id="UP000261140">
    <property type="component" value="Unassembled WGS sequence"/>
</dbReference>
<evidence type="ECO:0000313" key="2">
    <source>
        <dbReference type="Proteomes" id="UP000261140"/>
    </source>
</evidence>
<protein>
    <submittedName>
        <fullName evidence="1">Uncharacterized protein</fullName>
    </submittedName>
</protein>
<dbReference type="EMBL" id="QVEQ01000001">
    <property type="protein sequence ID" value="RGB73665.1"/>
    <property type="molecule type" value="Genomic_DNA"/>
</dbReference>
<comment type="caution">
    <text evidence="1">The sequence shown here is derived from an EMBL/GenBank/DDBJ whole genome shotgun (WGS) entry which is preliminary data.</text>
</comment>
<gene>
    <name evidence="1" type="ORF">DWZ89_02445</name>
</gene>
<reference evidence="1 2" key="1">
    <citation type="submission" date="2018-08" db="EMBL/GenBank/DDBJ databases">
        <title>A genome reference for cultivated species of the human gut microbiota.</title>
        <authorList>
            <person name="Zou Y."/>
            <person name="Xue W."/>
            <person name="Luo G."/>
        </authorList>
    </citation>
    <scope>NUCLEOTIDE SEQUENCE [LARGE SCALE GENOMIC DNA]</scope>
    <source>
        <strain evidence="1 2">AF36-11AT</strain>
    </source>
</reference>
<accession>A0A3E2TEN7</accession>
<organism evidence="1 2">
    <name type="scientific">Faecalibacterium prausnitzii</name>
    <dbReference type="NCBI Taxonomy" id="853"/>
    <lineage>
        <taxon>Bacteria</taxon>
        <taxon>Bacillati</taxon>
        <taxon>Bacillota</taxon>
        <taxon>Clostridia</taxon>
        <taxon>Eubacteriales</taxon>
        <taxon>Oscillospiraceae</taxon>
        <taxon>Faecalibacterium</taxon>
    </lineage>
</organism>
<sequence>MQEKRHGTARFVLNKEGQLEHLIQIGGYTLHVIVQQQLSFEQLDYVVRQYIAYKHHGKIPLKGVETIEIPLSHSIE</sequence>
<name>A0A3E2TEN7_9FIRM</name>
<evidence type="ECO:0000313" key="1">
    <source>
        <dbReference type="EMBL" id="RGB73665.1"/>
    </source>
</evidence>